<dbReference type="RefSeq" id="WP_064679697.1">
    <property type="nucleotide sequence ID" value="NZ_CP014870.1"/>
</dbReference>
<dbReference type="Proteomes" id="UP000078354">
    <property type="component" value="Chromosome"/>
</dbReference>
<sequence>MPRIIAVIFVLILTSNVCFGSEGDDQTHSFFKVYTSLCLENILNLEVFRQKMKLMPKLPPEQAAMFLAGYPGDAWPIPDKNGKFVLILPIGKSFCAVHARKASTETAIKFFTELFATPPAPITAKQVKNEQAQTDLNGKIQTISYELSLPKTARKMLLTLTTASSELAQIQVFGSVSMIGQ</sequence>
<gene>
    <name evidence="1" type="ORF">PMA3_24965</name>
</gene>
<dbReference type="OrthoDB" id="6089555at2"/>
<evidence type="ECO:0000313" key="2">
    <source>
        <dbReference type="Proteomes" id="UP000078354"/>
    </source>
</evidence>
<dbReference type="KEGG" id="psil:PMA3_24965"/>
<evidence type="ECO:0000313" key="1">
    <source>
        <dbReference type="EMBL" id="ANJ58245.1"/>
    </source>
</evidence>
<accession>A0A191YZB9</accession>
<organism evidence="1 2">
    <name type="scientific">Pseudomonas silesiensis</name>
    <dbReference type="NCBI Taxonomy" id="1853130"/>
    <lineage>
        <taxon>Bacteria</taxon>
        <taxon>Pseudomonadati</taxon>
        <taxon>Pseudomonadota</taxon>
        <taxon>Gammaproteobacteria</taxon>
        <taxon>Pseudomonadales</taxon>
        <taxon>Pseudomonadaceae</taxon>
        <taxon>Pseudomonas</taxon>
    </lineage>
</organism>
<dbReference type="AlphaFoldDB" id="A0A191YZB9"/>
<proteinExistence type="predicted"/>
<dbReference type="NCBIfam" id="NF047650">
    <property type="entry name" value="lipo_NMCC_0638"/>
    <property type="match status" value="1"/>
</dbReference>
<keyword evidence="2" id="KW-1185">Reference proteome</keyword>
<name>A0A191YZB9_9PSED</name>
<reference evidence="1 2" key="1">
    <citation type="journal article" date="2018" name="Syst. Appl. Microbiol.">
        <title>Pseudomonas silesiensis sp. nov. strain A3T isolated from a biological pesticide sewage treatment plant and analysis of the complete genome sequence.</title>
        <authorList>
            <person name="Kaminski M.A."/>
            <person name="Furmanczyk E.M."/>
            <person name="Sobczak A."/>
            <person name="Dziembowski A."/>
            <person name="Lipinski L."/>
        </authorList>
    </citation>
    <scope>NUCLEOTIDE SEQUENCE [LARGE SCALE GENOMIC DNA]</scope>
    <source>
        <strain evidence="1 2">A3</strain>
    </source>
</reference>
<protein>
    <submittedName>
        <fullName evidence="1">Uncharacterized protein</fullName>
    </submittedName>
</protein>
<dbReference type="EMBL" id="CP014870">
    <property type="protein sequence ID" value="ANJ58245.1"/>
    <property type="molecule type" value="Genomic_DNA"/>
</dbReference>